<evidence type="ECO:0000313" key="2">
    <source>
        <dbReference type="EMBL" id="AIN96178.1"/>
    </source>
</evidence>
<protein>
    <recommendedName>
        <fullName evidence="4">Transmembrane protein</fullName>
    </recommendedName>
</protein>
<evidence type="ECO:0000313" key="3">
    <source>
        <dbReference type="Proteomes" id="UP000063063"/>
    </source>
</evidence>
<evidence type="ECO:0000256" key="1">
    <source>
        <dbReference type="SAM" id="Phobius"/>
    </source>
</evidence>
<feature type="transmembrane region" description="Helical" evidence="1">
    <location>
        <begin position="34"/>
        <end position="52"/>
    </location>
</feature>
<reference evidence="2 3" key="1">
    <citation type="journal article" date="2015" name="Sci. Rep.">
        <title>The genome of Leishmania panamensis: insights into genomics of the L. (Viannia) subgenus.</title>
        <authorList>
            <person name="Llanes A."/>
            <person name="Restrepo C.M."/>
            <person name="Vecchio G.D."/>
            <person name="Anguizola F.J."/>
            <person name="Lleonart R."/>
        </authorList>
    </citation>
    <scope>NUCLEOTIDE SEQUENCE [LARGE SCALE GENOMIC DNA]</scope>
    <source>
        <strain evidence="2 3">MHOM/PA/94/PSC-1</strain>
    </source>
</reference>
<dbReference type="VEuPathDB" id="TriTrypDB:LPMP_101090"/>
<proteinExistence type="predicted"/>
<keyword evidence="3" id="KW-1185">Reference proteome</keyword>
<sequence length="140" mass="15138">MTLGVGAGTFTVLVTVSVAILLALVGYYLAPESALLIILGHVALPFIVYSGILTAPHGFAANTTTALDSTPYRERQLPSNTYPVDKLVSVRIVVLVVLALSVLAGISLHILTLAKSPPYEAPRVRYLRQQLKEAHPSWYR</sequence>
<dbReference type="EMBL" id="CP009379">
    <property type="protein sequence ID" value="AIN96178.1"/>
    <property type="molecule type" value="Genomic_DNA"/>
</dbReference>
<dbReference type="GeneID" id="22572846"/>
<organism evidence="2 3">
    <name type="scientific">Leishmania panamensis</name>
    <dbReference type="NCBI Taxonomy" id="5679"/>
    <lineage>
        <taxon>Eukaryota</taxon>
        <taxon>Discoba</taxon>
        <taxon>Euglenozoa</taxon>
        <taxon>Kinetoplastea</taxon>
        <taxon>Metakinetoplastina</taxon>
        <taxon>Trypanosomatida</taxon>
        <taxon>Trypanosomatidae</taxon>
        <taxon>Leishmaniinae</taxon>
        <taxon>Leishmania</taxon>
        <taxon>Leishmania guyanensis species complex</taxon>
    </lineage>
</organism>
<evidence type="ECO:0008006" key="4">
    <source>
        <dbReference type="Google" id="ProtNLM"/>
    </source>
</evidence>
<dbReference type="eggNOG" id="ENOG502S57I">
    <property type="taxonomic scope" value="Eukaryota"/>
</dbReference>
<name>A0A088RJX3_LEIPA</name>
<keyword evidence="1" id="KW-0472">Membrane</keyword>
<keyword evidence="1" id="KW-0812">Transmembrane</keyword>
<dbReference type="AlphaFoldDB" id="A0A088RJX3"/>
<dbReference type="KEGG" id="lpan:LPMP_101090"/>
<dbReference type="RefSeq" id="XP_010696831.1">
    <property type="nucleotide sequence ID" value="XM_010698529.1"/>
</dbReference>
<keyword evidence="1" id="KW-1133">Transmembrane helix</keyword>
<gene>
    <name evidence="2" type="ORF">LPMP_101090</name>
</gene>
<accession>A0A088RJX3</accession>
<dbReference type="Proteomes" id="UP000063063">
    <property type="component" value="Chromosome 10"/>
</dbReference>
<feature type="transmembrane region" description="Helical" evidence="1">
    <location>
        <begin position="6"/>
        <end position="27"/>
    </location>
</feature>
<dbReference type="VEuPathDB" id="TriTrypDB:LPAL13_100018000"/>
<feature type="transmembrane region" description="Helical" evidence="1">
    <location>
        <begin position="92"/>
        <end position="114"/>
    </location>
</feature>
<dbReference type="OrthoDB" id="251327at2759"/>